<keyword evidence="3" id="KW-1185">Reference proteome</keyword>
<dbReference type="EnsemblFungi" id="EJT69023">
    <property type="protein sequence ID" value="EJT69023"/>
    <property type="gene ID" value="GGTG_13420"/>
</dbReference>
<dbReference type="HOGENOM" id="CLU_1447767_0_0_1"/>
<protein>
    <submittedName>
        <fullName evidence="1 2">Uncharacterized protein</fullName>
    </submittedName>
</protein>
<dbReference type="AlphaFoldDB" id="J3PIU0"/>
<dbReference type="Proteomes" id="UP000006039">
    <property type="component" value="Unassembled WGS sequence"/>
</dbReference>
<reference evidence="1" key="3">
    <citation type="submission" date="2010-09" db="EMBL/GenBank/DDBJ databases">
        <title>Annotation of Gaeumannomyces graminis var. tritici R3-111a-1.</title>
        <authorList>
            <consortium name="The Broad Institute Genome Sequencing Platform"/>
            <person name="Ma L.-J."/>
            <person name="Dead R."/>
            <person name="Young S.K."/>
            <person name="Zeng Q."/>
            <person name="Gargeya S."/>
            <person name="Fitzgerald M."/>
            <person name="Haas B."/>
            <person name="Abouelleil A."/>
            <person name="Alvarado L."/>
            <person name="Arachchi H.M."/>
            <person name="Berlin A."/>
            <person name="Brown A."/>
            <person name="Chapman S.B."/>
            <person name="Chen Z."/>
            <person name="Dunbar C."/>
            <person name="Freedman E."/>
            <person name="Gearin G."/>
            <person name="Gellesch M."/>
            <person name="Goldberg J."/>
            <person name="Griggs A."/>
            <person name="Gujja S."/>
            <person name="Heiman D."/>
            <person name="Howarth C."/>
            <person name="Larson L."/>
            <person name="Lui A."/>
            <person name="MacDonald P.J.P."/>
            <person name="Mehta T."/>
            <person name="Montmayeur A."/>
            <person name="Murphy C."/>
            <person name="Neiman D."/>
            <person name="Pearson M."/>
            <person name="Priest M."/>
            <person name="Roberts A."/>
            <person name="Saif S."/>
            <person name="Shea T."/>
            <person name="Shenoy N."/>
            <person name="Sisk P."/>
            <person name="Stolte C."/>
            <person name="Sykes S."/>
            <person name="Yandava C."/>
            <person name="Wortman J."/>
            <person name="Nusbaum C."/>
            <person name="Birren B."/>
        </authorList>
    </citation>
    <scope>NUCLEOTIDE SEQUENCE</scope>
    <source>
        <strain evidence="1">R3-111a-1</strain>
    </source>
</reference>
<gene>
    <name evidence="2" type="primary">20353878</name>
    <name evidence="1" type="ORF">GGTG_13420</name>
</gene>
<sequence length="187" mass="20754">MPGSHQDGGIAGHLLRGPASFTPFKPLIAGFTLPAVRMRNWRRGPARDTAGDNIRLGRNLWDLIWIMPSVNANYDSLWLGLFCVSYYSLPYRKMDIVSFLFGISGAAAQPFIGAIIRCGRISCRKLDVIGNAFSSAWFFQKPSPGKRRSASSIMLQRLEGTYHSTIAYIRTLRVVALDTTTFPIALV</sequence>
<reference evidence="2" key="5">
    <citation type="submission" date="2018-04" db="UniProtKB">
        <authorList>
            <consortium name="EnsemblFungi"/>
        </authorList>
    </citation>
    <scope>IDENTIFICATION</scope>
    <source>
        <strain evidence="2">R3-111a-1</strain>
    </source>
</reference>
<dbReference type="VEuPathDB" id="FungiDB:GGTG_13420"/>
<proteinExistence type="predicted"/>
<organism evidence="1">
    <name type="scientific">Gaeumannomyces tritici (strain R3-111a-1)</name>
    <name type="common">Wheat and barley take-all root rot fungus</name>
    <name type="synonym">Gaeumannomyces graminis var. tritici</name>
    <dbReference type="NCBI Taxonomy" id="644352"/>
    <lineage>
        <taxon>Eukaryota</taxon>
        <taxon>Fungi</taxon>
        <taxon>Dikarya</taxon>
        <taxon>Ascomycota</taxon>
        <taxon>Pezizomycotina</taxon>
        <taxon>Sordariomycetes</taxon>
        <taxon>Sordariomycetidae</taxon>
        <taxon>Magnaporthales</taxon>
        <taxon>Magnaporthaceae</taxon>
        <taxon>Gaeumannomyces</taxon>
    </lineage>
</organism>
<evidence type="ECO:0000313" key="2">
    <source>
        <dbReference type="EnsemblFungi" id="EJT69023"/>
    </source>
</evidence>
<evidence type="ECO:0000313" key="1">
    <source>
        <dbReference type="EMBL" id="EJT69023.1"/>
    </source>
</evidence>
<accession>J3PIU0</accession>
<evidence type="ECO:0000313" key="3">
    <source>
        <dbReference type="Proteomes" id="UP000006039"/>
    </source>
</evidence>
<name>J3PIU0_GAET3</name>
<dbReference type="RefSeq" id="XP_009229590.1">
    <property type="nucleotide sequence ID" value="XM_009231326.1"/>
</dbReference>
<reference evidence="3" key="1">
    <citation type="submission" date="2010-07" db="EMBL/GenBank/DDBJ databases">
        <title>The genome sequence of Gaeumannomyces graminis var. tritici strain R3-111a-1.</title>
        <authorList>
            <consortium name="The Broad Institute Genome Sequencing Platform"/>
            <person name="Ma L.-J."/>
            <person name="Dead R."/>
            <person name="Young S."/>
            <person name="Zeng Q."/>
            <person name="Koehrsen M."/>
            <person name="Alvarado L."/>
            <person name="Berlin A."/>
            <person name="Chapman S.B."/>
            <person name="Chen Z."/>
            <person name="Freedman E."/>
            <person name="Gellesch M."/>
            <person name="Goldberg J."/>
            <person name="Griggs A."/>
            <person name="Gujja S."/>
            <person name="Heilman E.R."/>
            <person name="Heiman D."/>
            <person name="Hepburn T."/>
            <person name="Howarth C."/>
            <person name="Jen D."/>
            <person name="Larson L."/>
            <person name="Mehta T."/>
            <person name="Neiman D."/>
            <person name="Pearson M."/>
            <person name="Roberts A."/>
            <person name="Saif S."/>
            <person name="Shea T."/>
            <person name="Shenoy N."/>
            <person name="Sisk P."/>
            <person name="Stolte C."/>
            <person name="Sykes S."/>
            <person name="Walk T."/>
            <person name="White J."/>
            <person name="Yandava C."/>
            <person name="Haas B."/>
            <person name="Nusbaum C."/>
            <person name="Birren B."/>
        </authorList>
    </citation>
    <scope>NUCLEOTIDE SEQUENCE [LARGE SCALE GENOMIC DNA]</scope>
    <source>
        <strain evidence="3">R3-111a-1</strain>
    </source>
</reference>
<reference evidence="2" key="4">
    <citation type="journal article" date="2015" name="G3 (Bethesda)">
        <title>Genome sequences of three phytopathogenic species of the Magnaporthaceae family of fungi.</title>
        <authorList>
            <person name="Okagaki L.H."/>
            <person name="Nunes C.C."/>
            <person name="Sailsbery J."/>
            <person name="Clay B."/>
            <person name="Brown D."/>
            <person name="John T."/>
            <person name="Oh Y."/>
            <person name="Young N."/>
            <person name="Fitzgerald M."/>
            <person name="Haas B.J."/>
            <person name="Zeng Q."/>
            <person name="Young S."/>
            <person name="Adiconis X."/>
            <person name="Fan L."/>
            <person name="Levin J.Z."/>
            <person name="Mitchell T.K."/>
            <person name="Okubara P.A."/>
            <person name="Farman M.L."/>
            <person name="Kohn L.M."/>
            <person name="Birren B."/>
            <person name="Ma L.-J."/>
            <person name="Dean R.A."/>
        </authorList>
    </citation>
    <scope>NUCLEOTIDE SEQUENCE</scope>
    <source>
        <strain evidence="2">R3-111a-1</strain>
    </source>
</reference>
<reference evidence="1" key="2">
    <citation type="submission" date="2010-07" db="EMBL/GenBank/DDBJ databases">
        <authorList>
            <consortium name="The Broad Institute Genome Sequencing Platform"/>
            <consortium name="Broad Institute Genome Sequencing Center for Infectious Disease"/>
            <person name="Ma L.-J."/>
            <person name="Dead R."/>
            <person name="Young S."/>
            <person name="Zeng Q."/>
            <person name="Koehrsen M."/>
            <person name="Alvarado L."/>
            <person name="Berlin A."/>
            <person name="Chapman S.B."/>
            <person name="Chen Z."/>
            <person name="Freedman E."/>
            <person name="Gellesch M."/>
            <person name="Goldberg J."/>
            <person name="Griggs A."/>
            <person name="Gujja S."/>
            <person name="Heilman E.R."/>
            <person name="Heiman D."/>
            <person name="Hepburn T."/>
            <person name="Howarth C."/>
            <person name="Jen D."/>
            <person name="Larson L."/>
            <person name="Mehta T."/>
            <person name="Neiman D."/>
            <person name="Pearson M."/>
            <person name="Roberts A."/>
            <person name="Saif S."/>
            <person name="Shea T."/>
            <person name="Shenoy N."/>
            <person name="Sisk P."/>
            <person name="Stolte C."/>
            <person name="Sykes S."/>
            <person name="Walk T."/>
            <person name="White J."/>
            <person name="Yandava C."/>
            <person name="Haas B."/>
            <person name="Nusbaum C."/>
            <person name="Birren B."/>
        </authorList>
    </citation>
    <scope>NUCLEOTIDE SEQUENCE</scope>
    <source>
        <strain evidence="1">R3-111a-1</strain>
    </source>
</reference>
<dbReference type="EMBL" id="GL385407">
    <property type="protein sequence ID" value="EJT69023.1"/>
    <property type="molecule type" value="Genomic_DNA"/>
</dbReference>
<dbReference type="GeneID" id="20353878"/>